<dbReference type="AlphaFoldDB" id="A0A9W7CWT5"/>
<name>A0A9W7CWT5_9STRA</name>
<dbReference type="Proteomes" id="UP001165121">
    <property type="component" value="Unassembled WGS sequence"/>
</dbReference>
<sequence>MDDTASAHPVYEPFQHANAPHGGYSVFDGPVTAVDSSPLAIFLRVFGLEMLNLLVLPSFQQQRVHCALCIKNGVRLQTTVVCAAYKLPLCLSSKRNCFAAYTNGQNGTVTLTLLKQLSGNDRLLFSGFATATSYEEAAAFL</sequence>
<accession>A0A9W7CWT5</accession>
<evidence type="ECO:0000313" key="1">
    <source>
        <dbReference type="EMBL" id="GMF46678.1"/>
    </source>
</evidence>
<organism evidence="1 2">
    <name type="scientific">Phytophthora fragariaefolia</name>
    <dbReference type="NCBI Taxonomy" id="1490495"/>
    <lineage>
        <taxon>Eukaryota</taxon>
        <taxon>Sar</taxon>
        <taxon>Stramenopiles</taxon>
        <taxon>Oomycota</taxon>
        <taxon>Peronosporomycetes</taxon>
        <taxon>Peronosporales</taxon>
        <taxon>Peronosporaceae</taxon>
        <taxon>Phytophthora</taxon>
    </lineage>
</organism>
<proteinExistence type="predicted"/>
<protein>
    <submittedName>
        <fullName evidence="1">Unnamed protein product</fullName>
    </submittedName>
</protein>
<dbReference type="EMBL" id="BSXT01002007">
    <property type="protein sequence ID" value="GMF46678.1"/>
    <property type="molecule type" value="Genomic_DNA"/>
</dbReference>
<reference evidence="1" key="1">
    <citation type="submission" date="2023-04" db="EMBL/GenBank/DDBJ databases">
        <title>Phytophthora fragariaefolia NBRC 109709.</title>
        <authorList>
            <person name="Ichikawa N."/>
            <person name="Sato H."/>
            <person name="Tonouchi N."/>
        </authorList>
    </citation>
    <scope>NUCLEOTIDE SEQUENCE</scope>
    <source>
        <strain evidence="1">NBRC 109709</strain>
    </source>
</reference>
<evidence type="ECO:0000313" key="2">
    <source>
        <dbReference type="Proteomes" id="UP001165121"/>
    </source>
</evidence>
<gene>
    <name evidence="1" type="ORF">Pfra01_001728300</name>
</gene>
<dbReference type="OrthoDB" id="118105at2759"/>
<comment type="caution">
    <text evidence="1">The sequence shown here is derived from an EMBL/GenBank/DDBJ whole genome shotgun (WGS) entry which is preliminary data.</text>
</comment>
<keyword evidence="2" id="KW-1185">Reference proteome</keyword>